<feature type="domain" description="DUF1707" evidence="2">
    <location>
        <begin position="5"/>
        <end position="57"/>
    </location>
</feature>
<keyword evidence="6" id="KW-1185">Reference proteome</keyword>
<dbReference type="PANTHER" id="PTHR40763">
    <property type="entry name" value="MEMBRANE PROTEIN-RELATED"/>
    <property type="match status" value="1"/>
</dbReference>
<dbReference type="Proteomes" id="UP000179441">
    <property type="component" value="Unassembled WGS sequence"/>
</dbReference>
<dbReference type="AlphaFoldDB" id="A0A1S1K7T7"/>
<dbReference type="Proteomes" id="UP000317728">
    <property type="component" value="Chromosome"/>
</dbReference>
<evidence type="ECO:0000313" key="8">
    <source>
        <dbReference type="Proteomes" id="UP000317728"/>
    </source>
</evidence>
<evidence type="ECO:0000259" key="2">
    <source>
        <dbReference type="Pfam" id="PF08044"/>
    </source>
</evidence>
<sequence length="281" mass="30537">MATGTRAKDSDRNDTCKLLDDALSDGQLSMEEHRERVASATTASTLGQLSSLVSDLQNAKAAAHMPVLKGPQRPWWRRWYAPAGVAAALVLVGVLIGWGAYGNTSSPMDFTTDPGAKPDGVAPIVMTPPRQLMSLGGLTGLFEQMRQKFGDTTGYELNIYGDYAILTRPDPREPRRTLRYTYQGGWDHPDDSSGSHADRTVDLAKFDVKTIIGIMRGAPETLGIKQSEVKNTYLFIKPSEDKTAPPDTVQIDISISGEFQNGSIYVNPDGTPIRTTYPSGS</sequence>
<dbReference type="Proteomes" id="UP000180113">
    <property type="component" value="Unassembled WGS sequence"/>
</dbReference>
<dbReference type="EMBL" id="MLIS01000001">
    <property type="protein sequence ID" value="OHU79000.1"/>
    <property type="molecule type" value="Genomic_DNA"/>
</dbReference>
<keyword evidence="1" id="KW-0472">Membrane</keyword>
<organism evidence="4 6">
    <name type="scientific">Mycobacteroides chelonae</name>
    <name type="common">Mycobacterium chelonae</name>
    <dbReference type="NCBI Taxonomy" id="1774"/>
    <lineage>
        <taxon>Bacteria</taxon>
        <taxon>Bacillati</taxon>
        <taxon>Actinomycetota</taxon>
        <taxon>Actinomycetes</taxon>
        <taxon>Mycobacteriales</taxon>
        <taxon>Mycobacteriaceae</taxon>
        <taxon>Mycobacteroides</taxon>
    </lineage>
</organism>
<feature type="transmembrane region" description="Helical" evidence="1">
    <location>
        <begin position="79"/>
        <end position="101"/>
    </location>
</feature>
<dbReference type="Pfam" id="PF08044">
    <property type="entry name" value="DUF1707"/>
    <property type="match status" value="1"/>
</dbReference>
<dbReference type="EMBL" id="CP041150">
    <property type="protein sequence ID" value="QDF73144.1"/>
    <property type="molecule type" value="Genomic_DNA"/>
</dbReference>
<evidence type="ECO:0000313" key="4">
    <source>
        <dbReference type="EMBL" id="OHU79000.1"/>
    </source>
</evidence>
<reference evidence="3 7" key="1">
    <citation type="submission" date="2016-10" db="EMBL/GenBank/DDBJ databases">
        <title>Evaluation of Human, Animal and Environmental Mycobacterium chelonae Isolates by Core Genome Phylogenomic Analysis, Targeted Gene Comparison, and Anti-microbial Susceptibility Patterns: A Tale of Mistaken Identities.</title>
        <authorList>
            <person name="Fogelson S.B."/>
            <person name="Camus A.C."/>
            <person name="Lorenz W."/>
            <person name="Vasireddy R."/>
            <person name="Vasireddy S."/>
            <person name="Smith T."/>
            <person name="Brown-Elliott B.A."/>
            <person name="Wallace R.J.Jr."/>
            <person name="Hasan N.A."/>
            <person name="Reischl U."/>
            <person name="Sanchez S."/>
        </authorList>
    </citation>
    <scope>NUCLEOTIDE SEQUENCE [LARGE SCALE GENOMIC DNA]</scope>
    <source>
        <strain evidence="3 7">42895</strain>
    </source>
</reference>
<evidence type="ECO:0000313" key="7">
    <source>
        <dbReference type="Proteomes" id="UP000180113"/>
    </source>
</evidence>
<dbReference type="RefSeq" id="WP_057963612.1">
    <property type="nucleotide sequence ID" value="NZ_BSAK01000025.1"/>
</dbReference>
<reference evidence="5 8" key="3">
    <citation type="submission" date="2019-06" db="EMBL/GenBank/DDBJ databases">
        <title>Whole geneome sequnce of Mycobacteroides chelonae M77 isolated from bovine milk from Meghalaya, India.</title>
        <authorList>
            <person name="Vise E."/>
            <person name="Das S."/>
            <person name="Garg A."/>
            <person name="Ghatak S."/>
            <person name="Shakuntala I."/>
            <person name="Milton A.A.P."/>
            <person name="Karam A."/>
            <person name="Sanjukta R."/>
            <person name="Puro K."/>
            <person name="Sen A."/>
        </authorList>
    </citation>
    <scope>NUCLEOTIDE SEQUENCE [LARGE SCALE GENOMIC DNA]</scope>
    <source>
        <strain evidence="5 8">M77</strain>
    </source>
</reference>
<dbReference type="InterPro" id="IPR012551">
    <property type="entry name" value="DUF1707_SHOCT-like"/>
</dbReference>
<proteinExistence type="predicted"/>
<reference evidence="4 6" key="2">
    <citation type="submission" date="2016-10" db="EMBL/GenBank/DDBJ databases">
        <title>Evaluation of Human, Veterinary and Environmental Mycobacterium chelonae Isolates by Core Genome Phylogenomic Analysis, Targeted Gene Comparison, and Anti-microbial Susceptibility Patterns: A Tale of Mistaken Identities.</title>
        <authorList>
            <person name="Fogelson S.B."/>
            <person name="Camus A.C."/>
            <person name="Lorenz W."/>
            <person name="Vasireddy R."/>
            <person name="Vasireddy S."/>
            <person name="Smith T."/>
            <person name="Brown-Elliott B.A."/>
            <person name="Wallace R.J.Jr."/>
            <person name="Hasan N.A."/>
            <person name="Reischl U."/>
            <person name="Sanchez S."/>
        </authorList>
    </citation>
    <scope>NUCLEOTIDE SEQUENCE [LARGE SCALE GENOMIC DNA]</scope>
    <source>
        <strain evidence="4 6">15518</strain>
    </source>
</reference>
<protein>
    <submittedName>
        <fullName evidence="5">DUF1707 domain-containing protein</fullName>
    </submittedName>
</protein>
<accession>A0A1S1K7T7</accession>
<gene>
    <name evidence="3" type="ORF">BKG62_15545</name>
    <name evidence="4" type="ORF">BKG84_11990</name>
    <name evidence="5" type="ORF">FJK96_25250</name>
</gene>
<keyword evidence="1" id="KW-0812">Transmembrane</keyword>
<evidence type="ECO:0000313" key="5">
    <source>
        <dbReference type="EMBL" id="QDF73144.1"/>
    </source>
</evidence>
<dbReference type="PANTHER" id="PTHR40763:SF4">
    <property type="entry name" value="DUF1707 DOMAIN-CONTAINING PROTEIN"/>
    <property type="match status" value="1"/>
</dbReference>
<evidence type="ECO:0000313" key="3">
    <source>
        <dbReference type="EMBL" id="OHT52191.1"/>
    </source>
</evidence>
<evidence type="ECO:0000313" key="6">
    <source>
        <dbReference type="Proteomes" id="UP000179441"/>
    </source>
</evidence>
<keyword evidence="1" id="KW-1133">Transmembrane helix</keyword>
<evidence type="ECO:0000256" key="1">
    <source>
        <dbReference type="SAM" id="Phobius"/>
    </source>
</evidence>
<dbReference type="EMBL" id="MLHW01000009">
    <property type="protein sequence ID" value="OHT52191.1"/>
    <property type="molecule type" value="Genomic_DNA"/>
</dbReference>
<name>A0A1S1K7T7_MYCCH</name>